<dbReference type="EMBL" id="JAXCLX010000002">
    <property type="protein sequence ID" value="MDY0873112.1"/>
    <property type="molecule type" value="Genomic_DNA"/>
</dbReference>
<comment type="caution">
    <text evidence="1">The sequence shown here is derived from an EMBL/GenBank/DDBJ whole genome shotgun (WGS) entry which is preliminary data.</text>
</comment>
<gene>
    <name evidence="1" type="ORF">SMD31_14315</name>
</gene>
<accession>A0ABU5E1C9</accession>
<dbReference type="RefSeq" id="WP_320501577.1">
    <property type="nucleotide sequence ID" value="NZ_JAXCLX010000002.1"/>
</dbReference>
<protein>
    <submittedName>
        <fullName evidence="1">Uncharacterized protein</fullName>
    </submittedName>
</protein>
<organism evidence="1 2">
    <name type="scientific">Dongia rigui</name>
    <dbReference type="NCBI Taxonomy" id="940149"/>
    <lineage>
        <taxon>Bacteria</taxon>
        <taxon>Pseudomonadati</taxon>
        <taxon>Pseudomonadota</taxon>
        <taxon>Alphaproteobacteria</taxon>
        <taxon>Rhodospirillales</taxon>
        <taxon>Dongiaceae</taxon>
        <taxon>Dongia</taxon>
    </lineage>
</organism>
<proteinExistence type="predicted"/>
<evidence type="ECO:0000313" key="1">
    <source>
        <dbReference type="EMBL" id="MDY0873112.1"/>
    </source>
</evidence>
<keyword evidence="2" id="KW-1185">Reference proteome</keyword>
<dbReference type="Proteomes" id="UP001271769">
    <property type="component" value="Unassembled WGS sequence"/>
</dbReference>
<name>A0ABU5E1C9_9PROT</name>
<reference evidence="1 2" key="1">
    <citation type="journal article" date="2013" name="Antonie Van Leeuwenhoek">
        <title>Dongia rigui sp. nov., isolated from freshwater of a large wetland in Korea.</title>
        <authorList>
            <person name="Baik K.S."/>
            <person name="Hwang Y.M."/>
            <person name="Choi J.S."/>
            <person name="Kwon J."/>
            <person name="Seong C.N."/>
        </authorList>
    </citation>
    <scope>NUCLEOTIDE SEQUENCE [LARGE SCALE GENOMIC DNA]</scope>
    <source>
        <strain evidence="1 2">04SU4-P</strain>
    </source>
</reference>
<evidence type="ECO:0000313" key="2">
    <source>
        <dbReference type="Proteomes" id="UP001271769"/>
    </source>
</evidence>
<sequence>MAQKPNRSARISPPAALDVDGKMQFRRICRQRTALNRPVMPAEIDDVVSLILARKRLSQLQALFDRAAAEAARSHCCGSTAKSFIATASAVDRTTALVGKLARALGLASDGRGRK</sequence>